<dbReference type="Proteomes" id="UP000607559">
    <property type="component" value="Unassembled WGS sequence"/>
</dbReference>
<accession>A0A8J2UI07</accession>
<comment type="similarity">
    <text evidence="2">Belongs to the SusD family.</text>
</comment>
<keyword evidence="5" id="KW-0998">Cell outer membrane</keyword>
<protein>
    <submittedName>
        <fullName evidence="8">Membrane protein</fullName>
    </submittedName>
</protein>
<evidence type="ECO:0000313" key="9">
    <source>
        <dbReference type="Proteomes" id="UP000607559"/>
    </source>
</evidence>
<name>A0A8J2UI07_9BACT</name>
<keyword evidence="3" id="KW-0732">Signal</keyword>
<evidence type="ECO:0000259" key="7">
    <source>
        <dbReference type="Pfam" id="PF14322"/>
    </source>
</evidence>
<feature type="domain" description="RagB/SusD" evidence="6">
    <location>
        <begin position="336"/>
        <end position="533"/>
    </location>
</feature>
<organism evidence="8 9">
    <name type="scientific">Puia dinghuensis</name>
    <dbReference type="NCBI Taxonomy" id="1792502"/>
    <lineage>
        <taxon>Bacteria</taxon>
        <taxon>Pseudomonadati</taxon>
        <taxon>Bacteroidota</taxon>
        <taxon>Chitinophagia</taxon>
        <taxon>Chitinophagales</taxon>
        <taxon>Chitinophagaceae</taxon>
        <taxon>Puia</taxon>
    </lineage>
</organism>
<sequence length="547" mass="60405">MKQIVRYSLIIAAMALGQSCKKDFLNRPPKDATTSANFYTTDAEVMAGTAPLYGIVWFDYNDKAFLSFGEAHGGNLNCDDADRKGYISFSVPQTDDILPTGYEAFWKVVAQSNLVMANIANAKTTADATTKQMGIAECRFMRGLSYMYLVSNWGPVPIVYNNTTQLTDSTIKPNDLPSVWKLIIMDLAYAANHLPTTPFQQGRLTKWSAEGMLAKAYLYRSGLNQSEGSRTQSDLDSSKYYAADVINNSGASLLPSYYNLFTHAYNSTAFANPNPENLFSLLWMPASSPWGINNSFQAYVAFESSITQTGDGWGGAFGASSSILQYYMAHPEDSIRRKATFMLPGDKYPELNAANGGTAVPAGNFNTGGNDHAYVKKYVIGSPADNNGGTTMAAYENTYMLRLAEVYLNYAEAILGNSASTSDATALQYFNAVRTRAGVAPLASIAFSDIFQERKIEFAFEGMEWYDWVHWYYFAPAKALAYFSSQNRGHYNIIYNGPHNYTVTYAGTTYPMTAGTVYLPWPETELELNPNLNGAPVPFDFSKLPNY</sequence>
<dbReference type="EMBL" id="BMJC01000006">
    <property type="protein sequence ID" value="GGB20831.1"/>
    <property type="molecule type" value="Genomic_DNA"/>
</dbReference>
<dbReference type="GO" id="GO:0009279">
    <property type="term" value="C:cell outer membrane"/>
    <property type="evidence" value="ECO:0007669"/>
    <property type="project" value="UniProtKB-SubCell"/>
</dbReference>
<keyword evidence="4" id="KW-0472">Membrane</keyword>
<dbReference type="SUPFAM" id="SSF48452">
    <property type="entry name" value="TPR-like"/>
    <property type="match status" value="1"/>
</dbReference>
<dbReference type="InterPro" id="IPR033985">
    <property type="entry name" value="SusD-like_N"/>
</dbReference>
<feature type="domain" description="SusD-like N-terminal" evidence="7">
    <location>
        <begin position="93"/>
        <end position="218"/>
    </location>
</feature>
<evidence type="ECO:0000313" key="8">
    <source>
        <dbReference type="EMBL" id="GGB20831.1"/>
    </source>
</evidence>
<dbReference type="Pfam" id="PF07980">
    <property type="entry name" value="SusD_RagB"/>
    <property type="match status" value="1"/>
</dbReference>
<evidence type="ECO:0000256" key="1">
    <source>
        <dbReference type="ARBA" id="ARBA00004442"/>
    </source>
</evidence>
<dbReference type="Gene3D" id="1.25.40.390">
    <property type="match status" value="1"/>
</dbReference>
<reference evidence="8" key="2">
    <citation type="submission" date="2020-09" db="EMBL/GenBank/DDBJ databases">
        <authorList>
            <person name="Sun Q."/>
            <person name="Zhou Y."/>
        </authorList>
    </citation>
    <scope>NUCLEOTIDE SEQUENCE</scope>
    <source>
        <strain evidence="8">CGMCC 1.15448</strain>
    </source>
</reference>
<dbReference type="InterPro" id="IPR011990">
    <property type="entry name" value="TPR-like_helical_dom_sf"/>
</dbReference>
<dbReference type="Pfam" id="PF14322">
    <property type="entry name" value="SusD-like_3"/>
    <property type="match status" value="1"/>
</dbReference>
<dbReference type="InterPro" id="IPR012944">
    <property type="entry name" value="SusD_RagB_dom"/>
</dbReference>
<keyword evidence="9" id="KW-1185">Reference proteome</keyword>
<proteinExistence type="inferred from homology"/>
<comment type="caution">
    <text evidence="8">The sequence shown here is derived from an EMBL/GenBank/DDBJ whole genome shotgun (WGS) entry which is preliminary data.</text>
</comment>
<evidence type="ECO:0000256" key="4">
    <source>
        <dbReference type="ARBA" id="ARBA00023136"/>
    </source>
</evidence>
<evidence type="ECO:0000259" key="6">
    <source>
        <dbReference type="Pfam" id="PF07980"/>
    </source>
</evidence>
<dbReference type="AlphaFoldDB" id="A0A8J2UI07"/>
<evidence type="ECO:0000256" key="3">
    <source>
        <dbReference type="ARBA" id="ARBA00022729"/>
    </source>
</evidence>
<evidence type="ECO:0000256" key="2">
    <source>
        <dbReference type="ARBA" id="ARBA00006275"/>
    </source>
</evidence>
<dbReference type="RefSeq" id="WP_188937123.1">
    <property type="nucleotide sequence ID" value="NZ_BMJC01000006.1"/>
</dbReference>
<evidence type="ECO:0000256" key="5">
    <source>
        <dbReference type="ARBA" id="ARBA00023237"/>
    </source>
</evidence>
<reference evidence="8" key="1">
    <citation type="journal article" date="2014" name="Int. J. Syst. Evol. Microbiol.">
        <title>Complete genome sequence of Corynebacterium casei LMG S-19264T (=DSM 44701T), isolated from a smear-ripened cheese.</title>
        <authorList>
            <consortium name="US DOE Joint Genome Institute (JGI-PGF)"/>
            <person name="Walter F."/>
            <person name="Albersmeier A."/>
            <person name="Kalinowski J."/>
            <person name="Ruckert C."/>
        </authorList>
    </citation>
    <scope>NUCLEOTIDE SEQUENCE</scope>
    <source>
        <strain evidence="8">CGMCC 1.15448</strain>
    </source>
</reference>
<dbReference type="PROSITE" id="PS51257">
    <property type="entry name" value="PROKAR_LIPOPROTEIN"/>
    <property type="match status" value="1"/>
</dbReference>
<comment type="subcellular location">
    <subcellularLocation>
        <location evidence="1">Cell outer membrane</location>
    </subcellularLocation>
</comment>
<gene>
    <name evidence="8" type="ORF">GCM10011511_50740</name>
</gene>